<dbReference type="InterPro" id="IPR003660">
    <property type="entry name" value="HAMP_dom"/>
</dbReference>
<protein>
    <recommendedName>
        <fullName evidence="3">histidine kinase</fullName>
        <ecNumber evidence="3">2.7.13.3</ecNumber>
    </recommendedName>
</protein>
<dbReference type="InterPro" id="IPR004358">
    <property type="entry name" value="Sig_transdc_His_kin-like_C"/>
</dbReference>
<comment type="catalytic activity">
    <reaction evidence="1">
        <text>ATP + protein L-histidine = ADP + protein N-phospho-L-histidine.</text>
        <dbReference type="EC" id="2.7.13.3"/>
    </reaction>
</comment>
<evidence type="ECO:0000256" key="10">
    <source>
        <dbReference type="ARBA" id="ARBA00023136"/>
    </source>
</evidence>
<keyword evidence="5" id="KW-0808">Transferase</keyword>
<dbReference type="PRINTS" id="PR00344">
    <property type="entry name" value="BCTRLSENSOR"/>
</dbReference>
<keyword evidence="6 11" id="KW-0812">Transmembrane</keyword>
<dbReference type="SUPFAM" id="SSF47384">
    <property type="entry name" value="Homodimeric domain of signal transducing histidine kinase"/>
    <property type="match status" value="1"/>
</dbReference>
<proteinExistence type="predicted"/>
<dbReference type="Gene3D" id="6.10.340.10">
    <property type="match status" value="1"/>
</dbReference>
<dbReference type="EMBL" id="CP003382">
    <property type="protein sequence ID" value="AFZ67143.1"/>
    <property type="molecule type" value="Genomic_DNA"/>
</dbReference>
<dbReference type="InterPro" id="IPR036097">
    <property type="entry name" value="HisK_dim/P_sf"/>
</dbReference>
<dbReference type="HOGENOM" id="CLU_000445_89_6_0"/>
<dbReference type="PROSITE" id="PS50109">
    <property type="entry name" value="HIS_KIN"/>
    <property type="match status" value="1"/>
</dbReference>
<dbReference type="RefSeq" id="WP_015235451.1">
    <property type="nucleotide sequence ID" value="NC_019793.1"/>
</dbReference>
<dbReference type="InterPro" id="IPR005467">
    <property type="entry name" value="His_kinase_dom"/>
</dbReference>
<dbReference type="CDD" id="cd16922">
    <property type="entry name" value="HATPase_EvgS-ArcB-TorS-like"/>
    <property type="match status" value="1"/>
</dbReference>
<dbReference type="CDD" id="cd06225">
    <property type="entry name" value="HAMP"/>
    <property type="match status" value="1"/>
</dbReference>
<dbReference type="CDD" id="cd00082">
    <property type="entry name" value="HisKA"/>
    <property type="match status" value="1"/>
</dbReference>
<dbReference type="KEGG" id="dpd:Deipe_1603"/>
<dbReference type="GO" id="GO:0000155">
    <property type="term" value="F:phosphorelay sensor kinase activity"/>
    <property type="evidence" value="ECO:0007669"/>
    <property type="project" value="InterPro"/>
</dbReference>
<dbReference type="PANTHER" id="PTHR45436">
    <property type="entry name" value="SENSOR HISTIDINE KINASE YKOH"/>
    <property type="match status" value="1"/>
</dbReference>
<reference evidence="15" key="1">
    <citation type="submission" date="2012-03" db="EMBL/GenBank/DDBJ databases">
        <title>Complete sequence of chromosome of Deinococcus peraridilitoris DSM 19664.</title>
        <authorList>
            <person name="Lucas S."/>
            <person name="Copeland A."/>
            <person name="Lapidus A."/>
            <person name="Glavina del Rio T."/>
            <person name="Dalin E."/>
            <person name="Tice H."/>
            <person name="Bruce D."/>
            <person name="Goodwin L."/>
            <person name="Pitluck S."/>
            <person name="Peters L."/>
            <person name="Mikhailova N."/>
            <person name="Lu M."/>
            <person name="Kyrpides N."/>
            <person name="Mavromatis K."/>
            <person name="Ivanova N."/>
            <person name="Brettin T."/>
            <person name="Detter J.C."/>
            <person name="Han C."/>
            <person name="Larimer F."/>
            <person name="Land M."/>
            <person name="Hauser L."/>
            <person name="Markowitz V."/>
            <person name="Cheng J.-F."/>
            <person name="Hugenholtz P."/>
            <person name="Woyke T."/>
            <person name="Wu D."/>
            <person name="Pukall R."/>
            <person name="Steenblock K."/>
            <person name="Brambilla E."/>
            <person name="Klenk H.-P."/>
            <person name="Eisen J.A."/>
        </authorList>
    </citation>
    <scope>NUCLEOTIDE SEQUENCE [LARGE SCALE GENOMIC DNA]</scope>
    <source>
        <strain evidence="15">DSM 19664 / LMG 22246 / CIP 109416 / KR-200</strain>
    </source>
</reference>
<dbReference type="Pfam" id="PF00672">
    <property type="entry name" value="HAMP"/>
    <property type="match status" value="1"/>
</dbReference>
<feature type="domain" description="HAMP" evidence="13">
    <location>
        <begin position="225"/>
        <end position="278"/>
    </location>
</feature>
<evidence type="ECO:0000256" key="3">
    <source>
        <dbReference type="ARBA" id="ARBA00012438"/>
    </source>
</evidence>
<dbReference type="Gene3D" id="1.10.287.130">
    <property type="match status" value="1"/>
</dbReference>
<comment type="subcellular location">
    <subcellularLocation>
        <location evidence="2">Membrane</location>
    </subcellularLocation>
</comment>
<evidence type="ECO:0000256" key="11">
    <source>
        <dbReference type="SAM" id="Phobius"/>
    </source>
</evidence>
<keyword evidence="7 14" id="KW-0418">Kinase</keyword>
<keyword evidence="15" id="KW-1185">Reference proteome</keyword>
<name>K9ZZU6_DEIPD</name>
<dbReference type="OrthoDB" id="335833at2"/>
<accession>K9ZZU6</accession>
<dbReference type="InterPro" id="IPR003661">
    <property type="entry name" value="HisK_dim/P_dom"/>
</dbReference>
<dbReference type="Gene3D" id="3.30.565.10">
    <property type="entry name" value="Histidine kinase-like ATPase, C-terminal domain"/>
    <property type="match status" value="1"/>
</dbReference>
<dbReference type="SMART" id="SM00304">
    <property type="entry name" value="HAMP"/>
    <property type="match status" value="1"/>
</dbReference>
<evidence type="ECO:0000256" key="2">
    <source>
        <dbReference type="ARBA" id="ARBA00004370"/>
    </source>
</evidence>
<dbReference type="InterPro" id="IPR003594">
    <property type="entry name" value="HATPase_dom"/>
</dbReference>
<dbReference type="SUPFAM" id="SSF158472">
    <property type="entry name" value="HAMP domain-like"/>
    <property type="match status" value="1"/>
</dbReference>
<evidence type="ECO:0000256" key="6">
    <source>
        <dbReference type="ARBA" id="ARBA00022692"/>
    </source>
</evidence>
<evidence type="ECO:0000259" key="13">
    <source>
        <dbReference type="PROSITE" id="PS50885"/>
    </source>
</evidence>
<dbReference type="AlphaFoldDB" id="K9ZZU6"/>
<dbReference type="FunFam" id="3.30.565.10:FF:000006">
    <property type="entry name" value="Sensor histidine kinase WalK"/>
    <property type="match status" value="1"/>
</dbReference>
<evidence type="ECO:0000313" key="15">
    <source>
        <dbReference type="Proteomes" id="UP000010467"/>
    </source>
</evidence>
<dbReference type="PATRIC" id="fig|937777.3.peg.1604"/>
<gene>
    <name evidence="14" type="ordered locus">Deipe_1603</name>
</gene>
<evidence type="ECO:0000256" key="7">
    <source>
        <dbReference type="ARBA" id="ARBA00022777"/>
    </source>
</evidence>
<dbReference type="GO" id="GO:0005886">
    <property type="term" value="C:plasma membrane"/>
    <property type="evidence" value="ECO:0007669"/>
    <property type="project" value="TreeGrafter"/>
</dbReference>
<feature type="transmembrane region" description="Helical" evidence="11">
    <location>
        <begin position="7"/>
        <end position="30"/>
    </location>
</feature>
<evidence type="ECO:0000256" key="5">
    <source>
        <dbReference type="ARBA" id="ARBA00022679"/>
    </source>
</evidence>
<dbReference type="PROSITE" id="PS50885">
    <property type="entry name" value="HAMP"/>
    <property type="match status" value="1"/>
</dbReference>
<dbReference type="SMART" id="SM00387">
    <property type="entry name" value="HATPase_c"/>
    <property type="match status" value="1"/>
</dbReference>
<evidence type="ECO:0000259" key="12">
    <source>
        <dbReference type="PROSITE" id="PS50109"/>
    </source>
</evidence>
<dbReference type="PANTHER" id="PTHR45436:SF5">
    <property type="entry name" value="SENSOR HISTIDINE KINASE TRCS"/>
    <property type="match status" value="1"/>
</dbReference>
<organism evidence="14 15">
    <name type="scientific">Deinococcus peraridilitoris (strain DSM 19664 / LMG 22246 / CIP 109416 / KR-200)</name>
    <dbReference type="NCBI Taxonomy" id="937777"/>
    <lineage>
        <taxon>Bacteria</taxon>
        <taxon>Thermotogati</taxon>
        <taxon>Deinococcota</taxon>
        <taxon>Deinococci</taxon>
        <taxon>Deinococcales</taxon>
        <taxon>Deinococcaceae</taxon>
        <taxon>Deinococcus</taxon>
    </lineage>
</organism>
<dbReference type="SUPFAM" id="SSF55874">
    <property type="entry name" value="ATPase domain of HSP90 chaperone/DNA topoisomerase II/histidine kinase"/>
    <property type="match status" value="1"/>
</dbReference>
<feature type="transmembrane region" description="Helical" evidence="11">
    <location>
        <begin position="203"/>
        <end position="223"/>
    </location>
</feature>
<dbReference type="FunFam" id="1.10.287.130:FF:000001">
    <property type="entry name" value="Two-component sensor histidine kinase"/>
    <property type="match status" value="1"/>
</dbReference>
<keyword evidence="9" id="KW-0902">Two-component regulatory system</keyword>
<evidence type="ECO:0000256" key="4">
    <source>
        <dbReference type="ARBA" id="ARBA00022553"/>
    </source>
</evidence>
<dbReference type="InterPro" id="IPR050428">
    <property type="entry name" value="TCS_sensor_his_kinase"/>
</dbReference>
<keyword evidence="10 11" id="KW-0472">Membrane</keyword>
<dbReference type="EC" id="2.7.13.3" evidence="3"/>
<dbReference type="SMART" id="SM00388">
    <property type="entry name" value="HisKA"/>
    <property type="match status" value="1"/>
</dbReference>
<evidence type="ECO:0000256" key="9">
    <source>
        <dbReference type="ARBA" id="ARBA00023012"/>
    </source>
</evidence>
<keyword evidence="8 11" id="KW-1133">Transmembrane helix</keyword>
<dbReference type="Pfam" id="PF02518">
    <property type="entry name" value="HATPase_c"/>
    <property type="match status" value="1"/>
</dbReference>
<dbReference type="Proteomes" id="UP000010467">
    <property type="component" value="Chromosome"/>
</dbReference>
<sequence length="510" mass="56330">MTLRWRLTLFYTSLLAMLLLIIAVSVVWVLESNLVRNIGDQLRSDYRQISLRSNRFGLDGPLNFNSNAVFADISLYGSFDQMVGVTPDQVREISTEQLEISILPSEERTYNLQSGQSGGDPPVLQLSRAELASLQRSKDLQIMAIKTLRRPRDAQGIPVLVLSSVVPFTKIDRLNNTAEPSSGILHLARDLTPVYRTVRQLQFIMLLVSLAGILLAGVGAYALSGRALRPLRLVRKAAESISEKTLRQRVPAPNTGDEVEALAHALNSMLDRIERSFEVQRRFTSDASHELRTPVTAIGGHAGYLLRRTQPTVQQAESITIIKNEADRLSGLIASLLELARSDSGVMQLRHQRMLARFFLEDIAREVRPLASAQGAEVIAEGEEVEFLADPDRLRQVVLNLVSNALKAGANCVTLRSEQTGSHLRLQVQDDGPGIPEEHLGRLFDRFYRVEESRSRDQGGSGLGLAIVKAIVDAHGGRIWVESTVGVGTSVYVELPVGRIEEREADPEVA</sequence>
<dbReference type="STRING" id="937777.Deipe_1603"/>
<keyword evidence="4" id="KW-0597">Phosphoprotein</keyword>
<evidence type="ECO:0000256" key="8">
    <source>
        <dbReference type="ARBA" id="ARBA00022989"/>
    </source>
</evidence>
<evidence type="ECO:0000256" key="1">
    <source>
        <dbReference type="ARBA" id="ARBA00000085"/>
    </source>
</evidence>
<feature type="domain" description="Histidine kinase" evidence="12">
    <location>
        <begin position="286"/>
        <end position="499"/>
    </location>
</feature>
<dbReference type="Pfam" id="PF00512">
    <property type="entry name" value="HisKA"/>
    <property type="match status" value="1"/>
</dbReference>
<evidence type="ECO:0000313" key="14">
    <source>
        <dbReference type="EMBL" id="AFZ67143.1"/>
    </source>
</evidence>
<dbReference type="InterPro" id="IPR036890">
    <property type="entry name" value="HATPase_C_sf"/>
</dbReference>
<dbReference type="eggNOG" id="COG5002">
    <property type="taxonomic scope" value="Bacteria"/>
</dbReference>